<accession>A0A1A0MZG6</accession>
<reference evidence="2 3" key="1">
    <citation type="submission" date="2016-06" db="EMBL/GenBank/DDBJ databases">
        <authorList>
            <person name="Kjaerup R.B."/>
            <person name="Dalgaard T.S."/>
            <person name="Juul-Madsen H.R."/>
        </authorList>
    </citation>
    <scope>NUCLEOTIDE SEQUENCE [LARGE SCALE GENOMIC DNA]</scope>
    <source>
        <strain evidence="2 3">1199456.5</strain>
    </source>
</reference>
<name>A0A1A0MZG6_MYCMU</name>
<dbReference type="GO" id="GO:0016758">
    <property type="term" value="F:hexosyltransferase activity"/>
    <property type="evidence" value="ECO:0007669"/>
    <property type="project" value="InterPro"/>
</dbReference>
<sequence>MKILWAIVDGGGNIPPQIAVARALQRRGTDIHFIGHAGARERVEKAGFTFETFGTGREFNPTIPRSLPAMMAMFTREITGSS</sequence>
<evidence type="ECO:0000259" key="1">
    <source>
        <dbReference type="Pfam" id="PF03033"/>
    </source>
</evidence>
<feature type="domain" description="Glycosyltransferase family 28 N-terminal" evidence="1">
    <location>
        <begin position="11"/>
        <end position="67"/>
    </location>
</feature>
<comment type="caution">
    <text evidence="2">The sequence shown here is derived from an EMBL/GenBank/DDBJ whole genome shotgun (WGS) entry which is preliminary data.</text>
</comment>
<dbReference type="Gene3D" id="3.40.50.2000">
    <property type="entry name" value="Glycogen Phosphorylase B"/>
    <property type="match status" value="1"/>
</dbReference>
<dbReference type="GO" id="GO:0005975">
    <property type="term" value="P:carbohydrate metabolic process"/>
    <property type="evidence" value="ECO:0007669"/>
    <property type="project" value="InterPro"/>
</dbReference>
<dbReference type="Proteomes" id="UP000093962">
    <property type="component" value="Unassembled WGS sequence"/>
</dbReference>
<dbReference type="RefSeq" id="WP_064857807.1">
    <property type="nucleotide sequence ID" value="NZ_LZSF01000045.1"/>
</dbReference>
<dbReference type="OrthoDB" id="6620093at2"/>
<proteinExistence type="predicted"/>
<organism evidence="2 3">
    <name type="scientific">Mycolicibacterium mucogenicum</name>
    <name type="common">Mycobacterium mucogenicum</name>
    <dbReference type="NCBI Taxonomy" id="56689"/>
    <lineage>
        <taxon>Bacteria</taxon>
        <taxon>Bacillati</taxon>
        <taxon>Actinomycetota</taxon>
        <taxon>Actinomycetes</taxon>
        <taxon>Mycobacteriales</taxon>
        <taxon>Mycobacteriaceae</taxon>
        <taxon>Mycolicibacterium</taxon>
    </lineage>
</organism>
<dbReference type="EMBL" id="LZSF01000045">
    <property type="protein sequence ID" value="OBA90795.1"/>
    <property type="molecule type" value="Genomic_DNA"/>
</dbReference>
<protein>
    <recommendedName>
        <fullName evidence="1">Glycosyltransferase family 28 N-terminal domain-containing protein</fullName>
    </recommendedName>
</protein>
<evidence type="ECO:0000313" key="3">
    <source>
        <dbReference type="Proteomes" id="UP000093962"/>
    </source>
</evidence>
<dbReference type="SUPFAM" id="SSF53756">
    <property type="entry name" value="UDP-Glycosyltransferase/glycogen phosphorylase"/>
    <property type="match status" value="1"/>
</dbReference>
<dbReference type="AlphaFoldDB" id="A0A1A0MZG6"/>
<dbReference type="InterPro" id="IPR004276">
    <property type="entry name" value="GlycoTrans_28_N"/>
</dbReference>
<dbReference type="Pfam" id="PF03033">
    <property type="entry name" value="Glyco_transf_28"/>
    <property type="match status" value="1"/>
</dbReference>
<gene>
    <name evidence="2" type="ORF">A5642_12150</name>
</gene>
<evidence type="ECO:0000313" key="2">
    <source>
        <dbReference type="EMBL" id="OBA90795.1"/>
    </source>
</evidence>
<dbReference type="GO" id="GO:1901137">
    <property type="term" value="P:carbohydrate derivative biosynthetic process"/>
    <property type="evidence" value="ECO:0007669"/>
    <property type="project" value="UniProtKB-ARBA"/>
</dbReference>